<feature type="region of interest" description="Disordered" evidence="1">
    <location>
        <begin position="59"/>
        <end position="114"/>
    </location>
</feature>
<name>A0ABM7KLU1_9MYCO</name>
<gene>
    <name evidence="2" type="ORF">MBRA_22710</name>
</gene>
<evidence type="ECO:0000256" key="1">
    <source>
        <dbReference type="SAM" id="MobiDB-lite"/>
    </source>
</evidence>
<keyword evidence="3" id="KW-1185">Reference proteome</keyword>
<sequence length="171" mass="17937">MPWPTSAAVTNEADQYHRGDDTGIHQMRRGTKHAAAHALHTIATANDDRARTMHTVAAATARKPGADTPPKTAPAKSPTNASSTPASRPLGASTAAAVAAARDTGSNCERGEQLQATEPETVLCYRSRRGLGSSTRNTFTGRPRIGIARTAPVSCQDNDCDPSLSAQPPLR</sequence>
<reference evidence="2 3" key="1">
    <citation type="journal article" date="2019" name="Emerg. Microbes Infect.">
        <title>Comprehensive subspecies identification of 175 nontuberculous mycobacteria species based on 7547 genomic profiles.</title>
        <authorList>
            <person name="Matsumoto Y."/>
            <person name="Kinjo T."/>
            <person name="Motooka D."/>
            <person name="Nabeya D."/>
            <person name="Jung N."/>
            <person name="Uechi K."/>
            <person name="Horii T."/>
            <person name="Iida T."/>
            <person name="Fujita J."/>
            <person name="Nakamura S."/>
        </authorList>
    </citation>
    <scope>NUCLEOTIDE SEQUENCE [LARGE SCALE GENOMIC DNA]</scope>
    <source>
        <strain evidence="2 3">JCM 12687</strain>
    </source>
</reference>
<evidence type="ECO:0000313" key="3">
    <source>
        <dbReference type="Proteomes" id="UP000467379"/>
    </source>
</evidence>
<organism evidence="2 3">
    <name type="scientific">Mycobacterium branderi</name>
    <dbReference type="NCBI Taxonomy" id="43348"/>
    <lineage>
        <taxon>Bacteria</taxon>
        <taxon>Bacillati</taxon>
        <taxon>Actinomycetota</taxon>
        <taxon>Actinomycetes</taxon>
        <taxon>Mycobacteriales</taxon>
        <taxon>Mycobacteriaceae</taxon>
        <taxon>Mycobacterium</taxon>
    </lineage>
</organism>
<dbReference type="Proteomes" id="UP000467379">
    <property type="component" value="Chromosome"/>
</dbReference>
<protein>
    <submittedName>
        <fullName evidence="2">Uncharacterized protein</fullName>
    </submittedName>
</protein>
<feature type="compositionally biased region" description="Low complexity" evidence="1">
    <location>
        <begin position="66"/>
        <end position="79"/>
    </location>
</feature>
<accession>A0ABM7KLU1</accession>
<feature type="region of interest" description="Disordered" evidence="1">
    <location>
        <begin position="131"/>
        <end position="171"/>
    </location>
</feature>
<feature type="compositionally biased region" description="Low complexity" evidence="1">
    <location>
        <begin position="92"/>
        <end position="101"/>
    </location>
</feature>
<evidence type="ECO:0000313" key="2">
    <source>
        <dbReference type="EMBL" id="BBZ12076.1"/>
    </source>
</evidence>
<dbReference type="EMBL" id="AP022606">
    <property type="protein sequence ID" value="BBZ12076.1"/>
    <property type="molecule type" value="Genomic_DNA"/>
</dbReference>
<proteinExistence type="predicted"/>